<keyword evidence="1" id="KW-0472">Membrane</keyword>
<keyword evidence="3" id="KW-1185">Reference proteome</keyword>
<protein>
    <submittedName>
        <fullName evidence="2">ORFan</fullName>
    </submittedName>
</protein>
<reference evidence="2 3" key="1">
    <citation type="submission" date="2021-02" db="EMBL/GenBank/DDBJ databases">
        <title>Cotonvirus japonicus, which uses Golgi apparatus of host cells for its virion factory, phylogenetically links tailed tupanvirus and icosahedral mimivirus.</title>
        <authorList>
            <person name="Takahashi H."/>
            <person name="Fukaya S."/>
            <person name="Song C."/>
            <person name="Murata K."/>
            <person name="Takemura M."/>
        </authorList>
    </citation>
    <scope>NUCLEOTIDE SEQUENCE [LARGE SCALE GENOMIC DNA]</scope>
</reference>
<keyword evidence="1" id="KW-0812">Transmembrane</keyword>
<dbReference type="GeneID" id="80558823"/>
<feature type="transmembrane region" description="Helical" evidence="1">
    <location>
        <begin position="47"/>
        <end position="73"/>
    </location>
</feature>
<evidence type="ECO:0000256" key="1">
    <source>
        <dbReference type="SAM" id="Phobius"/>
    </source>
</evidence>
<sequence>MIHQYVKIFVLIKDVVTVMLMPNVFLLRVMVNLFLNINASANLDMSVMELIVVLYNVILVLNVLQIIIMVFALMGYVVVNTTMDLSGSLIKSPYLKIMLVNVLLMKLFIGTMEYRNVFLLVAVEKYGNVLKLPLNLPVLLALNMEVMY</sequence>
<accession>A0ABM7NTW5</accession>
<dbReference type="EMBL" id="AP024483">
    <property type="protein sequence ID" value="BCS83618.1"/>
    <property type="molecule type" value="Genomic_DNA"/>
</dbReference>
<dbReference type="RefSeq" id="YP_010842226.1">
    <property type="nucleotide sequence ID" value="NC_079139.1"/>
</dbReference>
<name>A0ABM7NTW5_9VIRU</name>
<keyword evidence="1" id="KW-1133">Transmembrane helix</keyword>
<proteinExistence type="predicted"/>
<evidence type="ECO:0000313" key="3">
    <source>
        <dbReference type="Proteomes" id="UP001321479"/>
    </source>
</evidence>
<dbReference type="Proteomes" id="UP001321479">
    <property type="component" value="Segment"/>
</dbReference>
<organism evidence="2 3">
    <name type="scientific">Cotonvirus japonicus</name>
    <dbReference type="NCBI Taxonomy" id="2811091"/>
    <lineage>
        <taxon>Viruses</taxon>
        <taxon>Varidnaviria</taxon>
        <taxon>Bamfordvirae</taxon>
        <taxon>Nucleocytoviricota</taxon>
        <taxon>Megaviricetes</taxon>
        <taxon>Imitervirales</taxon>
        <taxon>Mimiviridae</taxon>
        <taxon>Megamimivirinae</taxon>
        <taxon>Cotonvirus</taxon>
        <taxon>Cotonvirus japonicum</taxon>
    </lineage>
</organism>
<evidence type="ECO:0000313" key="2">
    <source>
        <dbReference type="EMBL" id="BCS83618.1"/>
    </source>
</evidence>
<feature type="transmembrane region" description="Helical" evidence="1">
    <location>
        <begin position="15"/>
        <end position="35"/>
    </location>
</feature>
<feature type="transmembrane region" description="Helical" evidence="1">
    <location>
        <begin position="93"/>
        <end position="109"/>
    </location>
</feature>